<evidence type="ECO:0000256" key="1">
    <source>
        <dbReference type="SAM" id="MobiDB-lite"/>
    </source>
</evidence>
<dbReference type="RefSeq" id="WP_175374610.1">
    <property type="nucleotide sequence ID" value="NZ_JABWCS010000221.1"/>
</dbReference>
<reference evidence="2" key="1">
    <citation type="submission" date="2020-06" db="EMBL/GenBank/DDBJ databases">
        <title>Paenibacillus sp. nov., isolated from soil.</title>
        <authorList>
            <person name="Seo Y.L."/>
        </authorList>
    </citation>
    <scope>NUCLEOTIDE SEQUENCE [LARGE SCALE GENOMIC DNA]</scope>
    <source>
        <strain evidence="2">JW14</strain>
    </source>
</reference>
<dbReference type="Proteomes" id="UP000564806">
    <property type="component" value="Unassembled WGS sequence"/>
</dbReference>
<dbReference type="AlphaFoldDB" id="A0A850ETV9"/>
<accession>A0A850ETV9</accession>
<evidence type="ECO:0000313" key="2">
    <source>
        <dbReference type="EMBL" id="NUU64285.1"/>
    </source>
</evidence>
<dbReference type="EMBL" id="JABWCS010000221">
    <property type="protein sequence ID" value="NUU64285.1"/>
    <property type="molecule type" value="Genomic_DNA"/>
</dbReference>
<feature type="compositionally biased region" description="Basic and acidic residues" evidence="1">
    <location>
        <begin position="143"/>
        <end position="154"/>
    </location>
</feature>
<gene>
    <name evidence="2" type="ORF">HPT30_28425</name>
</gene>
<dbReference type="Pfam" id="PF18934">
    <property type="entry name" value="DUF5682"/>
    <property type="match status" value="1"/>
</dbReference>
<sequence>MRPTAEAAVHIFGVRHLSPGGAKHLLDFLDELQPTAVLIEGPADATAEIRHLTNKETKPPVAVLAFTADLPVRTALWPFAVYSPELQGLQWAEANGAMASFIDLPSSVILALQDTSRPSTELEHDTAPGSGKAGEPSALVTGPDKETEEQKAHGDASPSLYSRIASAAGEHDYDMYWERNYEHNASPGAYREAILSFSAEMRNLSEGQEQREQPIEHAYNYVRESYMRRQIRDTIAAGHDPERIVVICGAYHAAALADVTDYMTDEELASLPSRSTKLTLMPYSYYKLSTMSGYGAGNRAPHYYQMMWEAMVAGAPEDLPYLYLSSVARLVRSGGTHRSTAEVIEAVRLAEALAALHSGSAPTLRDLHDAAQTLLGHGDLSVIAEALARVDVGTAIGSLAEGVSQTPIQDDLNRLFKKLKLEKYKTTVASDLSLDLRENRRVSSTEAAFLDLNRSILFHRLSLLGISFAKSQPSGQDGATWAENWIIQWTPEVEIQVVESTLLGETVEIACAYVLREKLNECRSIAEASALIKIACQCGMASQIEEGRQVLQTLAVDSRDVVEIAAAARELSIIIGYGDIRRIDTVPLVPLLEQLFLRGCLFLTDAAGCNDEAATAMTAAMNELNAIALDHDDTVDGKLWLQELLHLSERDDRNPRLSGFACAILMERGAITAAECAAEVSRRLSPGIPADLGAGWFEGLSMRNRYGLLSRMSLWEQLNDYINSLLDNEFVRALVFLRRAFSTFSPREKTMIAELLGELWGVNSEQAAEILTGELKEEETKMLDDLNEFDFEDF</sequence>
<organism evidence="2 3">
    <name type="scientific">Paenibacillus agri</name>
    <dbReference type="NCBI Taxonomy" id="2744309"/>
    <lineage>
        <taxon>Bacteria</taxon>
        <taxon>Bacillati</taxon>
        <taxon>Bacillota</taxon>
        <taxon>Bacilli</taxon>
        <taxon>Bacillales</taxon>
        <taxon>Paenibacillaceae</taxon>
        <taxon>Paenibacillus</taxon>
    </lineage>
</organism>
<keyword evidence="3" id="KW-1185">Reference proteome</keyword>
<feature type="region of interest" description="Disordered" evidence="1">
    <location>
        <begin position="115"/>
        <end position="160"/>
    </location>
</feature>
<comment type="caution">
    <text evidence="2">The sequence shown here is derived from an EMBL/GenBank/DDBJ whole genome shotgun (WGS) entry which is preliminary data.</text>
</comment>
<dbReference type="InterPro" id="IPR043737">
    <property type="entry name" value="DUF5682"/>
</dbReference>
<protein>
    <submittedName>
        <fullName evidence="2">Uncharacterized protein</fullName>
    </submittedName>
</protein>
<name>A0A850ETV9_9BACL</name>
<proteinExistence type="predicted"/>
<evidence type="ECO:0000313" key="3">
    <source>
        <dbReference type="Proteomes" id="UP000564806"/>
    </source>
</evidence>